<dbReference type="AlphaFoldDB" id="A0A3D9BNG9"/>
<proteinExistence type="predicted"/>
<feature type="non-terminal residue" evidence="1">
    <location>
        <position position="238"/>
    </location>
</feature>
<accession>A0A3D9BNG9</accession>
<reference evidence="1 2" key="1">
    <citation type="journal article" date="2006" name="Int. J. Syst. Evol. Microbiol.">
        <title>Chryseobacterium piscium sp. nov., isolated from fish of the South Atlantic Ocean off South Africa.</title>
        <authorList>
            <person name="de Beer H."/>
            <person name="Hugo C.J."/>
            <person name="Jooste P.J."/>
            <person name="Vancanneyt M."/>
            <person name="Coenye T."/>
            <person name="Vandamme P."/>
        </authorList>
    </citation>
    <scope>NUCLEOTIDE SEQUENCE [LARGE SCALE GENOMIC DNA]</scope>
    <source>
        <strain evidence="1 2">CCUG 51923</strain>
    </source>
</reference>
<sequence length="238" mass="27666">MEKIILKEKIGELIGAKKVIAAIFYTFNFDPKFFENYIMPLLISSTGKNFNDEEIHNKILWRQLAKENQIPPISVYCDYYAKDQTNAPSLGYDINCLKVPSSKGKIANFHPKQIMILLDDNGVQKLLFITGSGNMTTSGWCDNFECFSYKEISRNKLQPNRSSTNSVQDYINRTNKLAHNPKLLESENLINSFLRYVDINFQFFNNYSNKFEDFLRTNIFEKDIIEEIEIVSPYFSPD</sequence>
<keyword evidence="2" id="KW-1185">Reference proteome</keyword>
<gene>
    <name evidence="1" type="ORF">DRF62_07320</name>
</gene>
<evidence type="ECO:0000313" key="1">
    <source>
        <dbReference type="EMBL" id="REC55069.1"/>
    </source>
</evidence>
<evidence type="ECO:0008006" key="3">
    <source>
        <dbReference type="Google" id="ProtNLM"/>
    </source>
</evidence>
<evidence type="ECO:0000313" key="2">
    <source>
        <dbReference type="Proteomes" id="UP000256512"/>
    </source>
</evidence>
<dbReference type="EMBL" id="QNVS01000016">
    <property type="protein sequence ID" value="REC55069.1"/>
    <property type="molecule type" value="Genomic_DNA"/>
</dbReference>
<comment type="caution">
    <text evidence="1">The sequence shown here is derived from an EMBL/GenBank/DDBJ whole genome shotgun (WGS) entry which is preliminary data.</text>
</comment>
<organism evidence="1 2">
    <name type="scientific">Chryseobacterium piscium</name>
    <dbReference type="NCBI Taxonomy" id="333702"/>
    <lineage>
        <taxon>Bacteria</taxon>
        <taxon>Pseudomonadati</taxon>
        <taxon>Bacteroidota</taxon>
        <taxon>Flavobacteriia</taxon>
        <taxon>Flavobacteriales</taxon>
        <taxon>Weeksellaceae</taxon>
        <taxon>Chryseobacterium group</taxon>
        <taxon>Chryseobacterium</taxon>
    </lineage>
</organism>
<dbReference type="Gene3D" id="3.30.870.10">
    <property type="entry name" value="Endonuclease Chain A"/>
    <property type="match status" value="1"/>
</dbReference>
<name>A0A3D9BNG9_9FLAO</name>
<protein>
    <recommendedName>
        <fullName evidence="3">Phospholipase D-like domain-containing protein</fullName>
    </recommendedName>
</protein>
<dbReference type="RefSeq" id="WP_133297191.1">
    <property type="nucleotide sequence ID" value="NZ_QNVS01000016.1"/>
</dbReference>
<dbReference type="Proteomes" id="UP000256512">
    <property type="component" value="Unassembled WGS sequence"/>
</dbReference>